<dbReference type="PANTHER" id="PTHR46890:SF48">
    <property type="entry name" value="RNA-DIRECTED DNA POLYMERASE"/>
    <property type="match status" value="1"/>
</dbReference>
<protein>
    <recommendedName>
        <fullName evidence="3">Reverse transcriptase</fullName>
    </recommendedName>
</protein>
<evidence type="ECO:0008006" key="3">
    <source>
        <dbReference type="Google" id="ProtNLM"/>
    </source>
</evidence>
<proteinExistence type="predicted"/>
<organism evidence="1 2">
    <name type="scientific">Acer negundo</name>
    <name type="common">Box elder</name>
    <dbReference type="NCBI Taxonomy" id="4023"/>
    <lineage>
        <taxon>Eukaryota</taxon>
        <taxon>Viridiplantae</taxon>
        <taxon>Streptophyta</taxon>
        <taxon>Embryophyta</taxon>
        <taxon>Tracheophyta</taxon>
        <taxon>Spermatophyta</taxon>
        <taxon>Magnoliopsida</taxon>
        <taxon>eudicotyledons</taxon>
        <taxon>Gunneridae</taxon>
        <taxon>Pentapetalae</taxon>
        <taxon>rosids</taxon>
        <taxon>malvids</taxon>
        <taxon>Sapindales</taxon>
        <taxon>Sapindaceae</taxon>
        <taxon>Hippocastanoideae</taxon>
        <taxon>Acereae</taxon>
        <taxon>Acer</taxon>
    </lineage>
</organism>
<reference evidence="1" key="2">
    <citation type="submission" date="2023-02" db="EMBL/GenBank/DDBJ databases">
        <authorList>
            <person name="Swenson N.G."/>
            <person name="Wegrzyn J.L."/>
            <person name="Mcevoy S.L."/>
        </authorList>
    </citation>
    <scope>NUCLEOTIDE SEQUENCE</scope>
    <source>
        <strain evidence="1">91603</strain>
        <tissue evidence="1">Leaf</tissue>
    </source>
</reference>
<accession>A0AAD5NWF6</accession>
<comment type="caution">
    <text evidence="1">The sequence shown here is derived from an EMBL/GenBank/DDBJ whole genome shotgun (WGS) entry which is preliminary data.</text>
</comment>
<name>A0AAD5NWF6_ACENE</name>
<dbReference type="EMBL" id="JAJSOW010000100">
    <property type="protein sequence ID" value="KAI9185134.1"/>
    <property type="molecule type" value="Genomic_DNA"/>
</dbReference>
<evidence type="ECO:0000313" key="1">
    <source>
        <dbReference type="EMBL" id="KAI9185134.1"/>
    </source>
</evidence>
<dbReference type="PANTHER" id="PTHR46890">
    <property type="entry name" value="NON-LTR RETROLELEMENT REVERSE TRANSCRIPTASE-LIKE PROTEIN-RELATED"/>
    <property type="match status" value="1"/>
</dbReference>
<keyword evidence="2" id="KW-1185">Reference proteome</keyword>
<sequence length="199" mass="22906">MKQRLRVLNKETFGREDGFTRELEERVEYHDEMLQVEYFETIEEELLVSKAELDVCYKRDEMRLTQLGADLENLIQPSISEVSVNQLKEEPTEKEVYDALKSISVDSSPGPDGFGSSFYLTCWKIIKNYVMVTVNEFFRGDVLLCFYCSAFIVLIPKVKDPQSVDKFCPITLCNVIYMAFSKIPVDKLSLVIGDLISPE</sequence>
<dbReference type="InterPro" id="IPR052343">
    <property type="entry name" value="Retrotransposon-Effector_Assoc"/>
</dbReference>
<evidence type="ECO:0000313" key="2">
    <source>
        <dbReference type="Proteomes" id="UP001064489"/>
    </source>
</evidence>
<reference evidence="1" key="1">
    <citation type="journal article" date="2022" name="Plant J.">
        <title>Strategies of tolerance reflected in two North American maple genomes.</title>
        <authorList>
            <person name="McEvoy S.L."/>
            <person name="Sezen U.U."/>
            <person name="Trouern-Trend A."/>
            <person name="McMahon S.M."/>
            <person name="Schaberg P.G."/>
            <person name="Yang J."/>
            <person name="Wegrzyn J.L."/>
            <person name="Swenson N.G."/>
        </authorList>
    </citation>
    <scope>NUCLEOTIDE SEQUENCE</scope>
    <source>
        <strain evidence="1">91603</strain>
    </source>
</reference>
<dbReference type="Proteomes" id="UP001064489">
    <property type="component" value="Chromosome 3"/>
</dbReference>
<dbReference type="AlphaFoldDB" id="A0AAD5NWF6"/>
<gene>
    <name evidence="1" type="ORF">LWI28_004533</name>
</gene>